<keyword evidence="9" id="KW-0238">DNA-binding</keyword>
<evidence type="ECO:0000256" key="9">
    <source>
        <dbReference type="ARBA" id="ARBA00023125"/>
    </source>
</evidence>
<comment type="caution">
    <text evidence="19">The sequence shown here is derived from an EMBL/GenBank/DDBJ whole genome shotgun (WGS) entry which is preliminary data.</text>
</comment>
<evidence type="ECO:0000256" key="3">
    <source>
        <dbReference type="ARBA" id="ARBA00022741"/>
    </source>
</evidence>
<comment type="catalytic activity">
    <reaction evidence="12">
        <text>Couples ATP hydrolysis with the unwinding of duplex DNA by translocating in the 3'-5' direction.</text>
        <dbReference type="EC" id="5.6.2.4"/>
    </reaction>
</comment>
<accession>A0A5D0XLZ4</accession>
<evidence type="ECO:0000256" key="11">
    <source>
        <dbReference type="ARBA" id="ARBA00023235"/>
    </source>
</evidence>
<dbReference type="GO" id="GO:0004527">
    <property type="term" value="F:exonuclease activity"/>
    <property type="evidence" value="ECO:0007669"/>
    <property type="project" value="UniProtKB-KW"/>
</dbReference>
<dbReference type="Gene3D" id="3.90.320.10">
    <property type="match status" value="1"/>
</dbReference>
<sequence length="1119" mass="119731">MTSTVDDAPARPSGAERDGSTEQPTSGYEAILESLRHLSGQVLVLGAPGSGKSSLLTDLAVRRIEAGTLDPEGLLVLAPTRAAATRLRDELTAKLDRSISTAPARTWSSYAFDLIRRARAEGRMPWIGRAPRLLSGAEQDLIIKELLAGHGQDGAPGPSWPASLALALPTRGFRQEIRDLFDRVSEYAVSAEELAAWGERFDRPDWIAAAQLYREYRDVLDLRMPEAFDPAGILTAAREILETDREFLDRERTRLQLVLVDDYQEANPGIHALLGLIGAGNDVVITACPDTVAQGFRGARPDLAGRLAALFTRQGGLTTLTLPGSLTLKGPLADAWTNVAARIATTGVSTAYRSLPTAPREVSAEGCPGGSGDGGPQRGAAVSVHVLDSVFHEQRFIAQQALEAHLFGGRSFDDIAVIVRNGAQVAAVQRYLTAQGIAVNVPAAETAIREEPAVRPLLHLYAVAVGSAPLDTELCISLLTSRIGGAGSLELRRLRQQLRRIELQRGGGRTSDELLATLFSSPEEIAELSSEGAPVRRLHRMLEAGRAAADEIAADAETVLWALWSASGLAQQWSGAALSEGPFSARADRDLDAMMALFTTAERFVEQVPGADPELFLEYILNQDIPMDTLAQRTSRQASISVLTPASAAGRHWPMVVVAGVQDGVWPNLRLRGELLGSGELRALLDHGESFRSTRDPVSLLQDIRFDELRTFSLAVSRASQELVCCAVSSQDEQASPFLDVLDPLPPGAEARPRTEVLRPLTLRALVAELRRVAQDPQASAALTGEAVRHLGRMAATEPPVPGAHPAQWWGLAEVSSAAPVVPADQPINVSPSKVESVLASPLSWFVSAAGGERNTDFARSLGTLVHQIAQDLPDATGQEYTQELERRWPRLGISDGWEGQADFRRAEGMVRKLATYVLLMRKSGRTLQATEVDFSVDLTVLVEGAQRTARLRGQIDRLERDAGGRAVVVDLKTGRSAPTAAEIERHPQLAAYQTAVAYGAVAVTQADDTQAHDIETGDVATADVADGAPADDATVHETPGGASLVHLGTKAKTVAVQDQPAVGDEDTWALGMIEDAAALMASASFDTVHDPRRSGFGGSGCRLPEICPLCEEGKQVTQ</sequence>
<evidence type="ECO:0000313" key="19">
    <source>
        <dbReference type="EMBL" id="TYC97487.1"/>
    </source>
</evidence>
<evidence type="ECO:0000256" key="14">
    <source>
        <dbReference type="ARBA" id="ARBA00048988"/>
    </source>
</evidence>
<dbReference type="GO" id="GO:0033202">
    <property type="term" value="C:DNA helicase complex"/>
    <property type="evidence" value="ECO:0007669"/>
    <property type="project" value="TreeGrafter"/>
</dbReference>
<dbReference type="Proteomes" id="UP000323410">
    <property type="component" value="Unassembled WGS sequence"/>
</dbReference>
<evidence type="ECO:0000256" key="10">
    <source>
        <dbReference type="ARBA" id="ARBA00023204"/>
    </source>
</evidence>
<dbReference type="PANTHER" id="PTHR11070">
    <property type="entry name" value="UVRD / RECB / PCRA DNA HELICASE FAMILY MEMBER"/>
    <property type="match status" value="1"/>
</dbReference>
<proteinExistence type="inferred from homology"/>
<dbReference type="InterPro" id="IPR000212">
    <property type="entry name" value="DNA_helicase_UvrD/REP"/>
</dbReference>
<keyword evidence="20" id="KW-1185">Reference proteome</keyword>
<comment type="similarity">
    <text evidence="1">Belongs to the helicase family. UvrD subfamily.</text>
</comment>
<dbReference type="InterPro" id="IPR027417">
    <property type="entry name" value="P-loop_NTPase"/>
</dbReference>
<feature type="binding site" evidence="15">
    <location>
        <begin position="46"/>
        <end position="53"/>
    </location>
    <ligand>
        <name>ATP</name>
        <dbReference type="ChEBI" id="CHEBI:30616"/>
    </ligand>
</feature>
<dbReference type="Gene3D" id="3.40.50.300">
    <property type="entry name" value="P-loop containing nucleotide triphosphate hydrolases"/>
    <property type="match status" value="2"/>
</dbReference>
<dbReference type="GO" id="GO:0005524">
    <property type="term" value="F:ATP binding"/>
    <property type="evidence" value="ECO:0007669"/>
    <property type="project" value="UniProtKB-UniRule"/>
</dbReference>
<evidence type="ECO:0000256" key="15">
    <source>
        <dbReference type="PROSITE-ProRule" id="PRU00560"/>
    </source>
</evidence>
<keyword evidence="11" id="KW-0413">Isomerase</keyword>
<dbReference type="PROSITE" id="PS51217">
    <property type="entry name" value="UVRD_HELICASE_CTER"/>
    <property type="match status" value="1"/>
</dbReference>
<dbReference type="GO" id="GO:0043138">
    <property type="term" value="F:3'-5' DNA helicase activity"/>
    <property type="evidence" value="ECO:0007669"/>
    <property type="project" value="UniProtKB-EC"/>
</dbReference>
<feature type="region of interest" description="Disordered" evidence="16">
    <location>
        <begin position="1"/>
        <end position="25"/>
    </location>
</feature>
<dbReference type="PANTHER" id="PTHR11070:SF59">
    <property type="entry name" value="DNA 3'-5' HELICASE"/>
    <property type="match status" value="1"/>
</dbReference>
<evidence type="ECO:0000256" key="1">
    <source>
        <dbReference type="ARBA" id="ARBA00009922"/>
    </source>
</evidence>
<evidence type="ECO:0000256" key="6">
    <source>
        <dbReference type="ARBA" id="ARBA00022806"/>
    </source>
</evidence>
<dbReference type="SUPFAM" id="SSF52540">
    <property type="entry name" value="P-loop containing nucleoside triphosphate hydrolases"/>
    <property type="match status" value="1"/>
</dbReference>
<dbReference type="GO" id="GO:0000725">
    <property type="term" value="P:recombinational repair"/>
    <property type="evidence" value="ECO:0007669"/>
    <property type="project" value="TreeGrafter"/>
</dbReference>
<dbReference type="Gene3D" id="1.10.10.160">
    <property type="match status" value="1"/>
</dbReference>
<dbReference type="AlphaFoldDB" id="A0A5D0XLZ4"/>
<name>A0A5D0XLZ4_9MICC</name>
<evidence type="ECO:0000256" key="13">
    <source>
        <dbReference type="ARBA" id="ARBA00034808"/>
    </source>
</evidence>
<dbReference type="InterPro" id="IPR013986">
    <property type="entry name" value="DExx_box_DNA_helicase_dom_sf"/>
</dbReference>
<dbReference type="Gene3D" id="1.10.486.10">
    <property type="entry name" value="PCRA, domain 4"/>
    <property type="match status" value="1"/>
</dbReference>
<dbReference type="InterPro" id="IPR014017">
    <property type="entry name" value="DNA_helicase_UvrD-like_C"/>
</dbReference>
<evidence type="ECO:0000256" key="5">
    <source>
        <dbReference type="ARBA" id="ARBA00022801"/>
    </source>
</evidence>
<protein>
    <recommendedName>
        <fullName evidence="13">DNA 3'-5' helicase</fullName>
        <ecNumber evidence="13">5.6.2.4</ecNumber>
    </recommendedName>
</protein>
<keyword evidence="3 15" id="KW-0547">Nucleotide-binding</keyword>
<keyword evidence="7" id="KW-0269">Exonuclease</keyword>
<dbReference type="RefSeq" id="WP_148601625.1">
    <property type="nucleotide sequence ID" value="NZ_VSLD01000007.1"/>
</dbReference>
<evidence type="ECO:0000259" key="18">
    <source>
        <dbReference type="PROSITE" id="PS51217"/>
    </source>
</evidence>
<keyword evidence="10" id="KW-0234">DNA repair</keyword>
<dbReference type="EMBL" id="VSLD01000007">
    <property type="protein sequence ID" value="TYC97487.1"/>
    <property type="molecule type" value="Genomic_DNA"/>
</dbReference>
<keyword evidence="5 15" id="KW-0378">Hydrolase</keyword>
<dbReference type="InterPro" id="IPR011604">
    <property type="entry name" value="PDDEXK-like_dom_sf"/>
</dbReference>
<keyword evidence="6 15" id="KW-0347">Helicase</keyword>
<evidence type="ECO:0000256" key="16">
    <source>
        <dbReference type="SAM" id="MobiDB-lite"/>
    </source>
</evidence>
<feature type="domain" description="UvrD-like helicase C-terminal" evidence="18">
    <location>
        <begin position="346"/>
        <end position="650"/>
    </location>
</feature>
<keyword evidence="8 15" id="KW-0067">ATP-binding</keyword>
<evidence type="ECO:0000313" key="20">
    <source>
        <dbReference type="Proteomes" id="UP000323410"/>
    </source>
</evidence>
<evidence type="ECO:0000256" key="12">
    <source>
        <dbReference type="ARBA" id="ARBA00034617"/>
    </source>
</evidence>
<dbReference type="PROSITE" id="PS51198">
    <property type="entry name" value="UVRD_HELICASE_ATP_BIND"/>
    <property type="match status" value="1"/>
</dbReference>
<comment type="catalytic activity">
    <reaction evidence="14">
        <text>ATP + H2O = ADP + phosphate + H(+)</text>
        <dbReference type="Rhea" id="RHEA:13065"/>
        <dbReference type="ChEBI" id="CHEBI:15377"/>
        <dbReference type="ChEBI" id="CHEBI:15378"/>
        <dbReference type="ChEBI" id="CHEBI:30616"/>
        <dbReference type="ChEBI" id="CHEBI:43474"/>
        <dbReference type="ChEBI" id="CHEBI:456216"/>
        <dbReference type="EC" id="5.6.2.4"/>
    </reaction>
</comment>
<dbReference type="GO" id="GO:0005829">
    <property type="term" value="C:cytosol"/>
    <property type="evidence" value="ECO:0007669"/>
    <property type="project" value="TreeGrafter"/>
</dbReference>
<dbReference type="GO" id="GO:0003677">
    <property type="term" value="F:DNA binding"/>
    <property type="evidence" value="ECO:0007669"/>
    <property type="project" value="UniProtKB-KW"/>
</dbReference>
<evidence type="ECO:0000256" key="4">
    <source>
        <dbReference type="ARBA" id="ARBA00022763"/>
    </source>
</evidence>
<gene>
    <name evidence="19" type="ORF">FQ377_12640</name>
</gene>
<dbReference type="OrthoDB" id="5240387at2"/>
<dbReference type="Pfam" id="PF12705">
    <property type="entry name" value="PDDEXK_1"/>
    <property type="match status" value="1"/>
</dbReference>
<keyword evidence="4" id="KW-0227">DNA damage</keyword>
<evidence type="ECO:0000256" key="2">
    <source>
        <dbReference type="ARBA" id="ARBA00022722"/>
    </source>
</evidence>
<dbReference type="InterPro" id="IPR038726">
    <property type="entry name" value="PDDEXK_AddAB-type"/>
</dbReference>
<keyword evidence="2" id="KW-0540">Nuclease</keyword>
<feature type="domain" description="UvrD-like helicase ATP-binding" evidence="17">
    <location>
        <begin position="25"/>
        <end position="355"/>
    </location>
</feature>
<evidence type="ECO:0000259" key="17">
    <source>
        <dbReference type="PROSITE" id="PS51198"/>
    </source>
</evidence>
<reference evidence="19 20" key="1">
    <citation type="submission" date="2019-08" db="EMBL/GenBank/DDBJ databases">
        <title>Genone of Arthrobacter echini P9.</title>
        <authorList>
            <person name="Bowman J.P."/>
        </authorList>
    </citation>
    <scope>NUCLEOTIDE SEQUENCE [LARGE SCALE GENOMIC DNA]</scope>
    <source>
        <strain evidence="19 20">P9</strain>
    </source>
</reference>
<dbReference type="EC" id="5.6.2.4" evidence="13"/>
<dbReference type="Pfam" id="PF00580">
    <property type="entry name" value="UvrD-helicase"/>
    <property type="match status" value="1"/>
</dbReference>
<dbReference type="InterPro" id="IPR014016">
    <property type="entry name" value="UvrD-like_ATP-bd"/>
</dbReference>
<organism evidence="19 20">
    <name type="scientific">Arthrobacter echini</name>
    <dbReference type="NCBI Taxonomy" id="1529066"/>
    <lineage>
        <taxon>Bacteria</taxon>
        <taxon>Bacillati</taxon>
        <taxon>Actinomycetota</taxon>
        <taxon>Actinomycetes</taxon>
        <taxon>Micrococcales</taxon>
        <taxon>Micrococcaceae</taxon>
        <taxon>Arthrobacter</taxon>
    </lineage>
</organism>
<evidence type="ECO:0000256" key="7">
    <source>
        <dbReference type="ARBA" id="ARBA00022839"/>
    </source>
</evidence>
<evidence type="ECO:0000256" key="8">
    <source>
        <dbReference type="ARBA" id="ARBA00022840"/>
    </source>
</evidence>